<dbReference type="SUPFAM" id="SSF53474">
    <property type="entry name" value="alpha/beta-Hydrolases"/>
    <property type="match status" value="1"/>
</dbReference>
<dbReference type="OrthoDB" id="9815425at2"/>
<evidence type="ECO:0000313" key="4">
    <source>
        <dbReference type="Proteomes" id="UP000292958"/>
    </source>
</evidence>
<evidence type="ECO:0000256" key="1">
    <source>
        <dbReference type="ARBA" id="ARBA00022801"/>
    </source>
</evidence>
<dbReference type="Pfam" id="PF07859">
    <property type="entry name" value="Abhydrolase_3"/>
    <property type="match status" value="1"/>
</dbReference>
<accession>A0A4Q7YZL5</accession>
<dbReference type="InterPro" id="IPR029058">
    <property type="entry name" value="AB_hydrolase_fold"/>
</dbReference>
<dbReference type="GO" id="GO:0016787">
    <property type="term" value="F:hydrolase activity"/>
    <property type="evidence" value="ECO:0007669"/>
    <property type="project" value="UniProtKB-KW"/>
</dbReference>
<dbReference type="EMBL" id="SHKW01000001">
    <property type="protein sequence ID" value="RZU43377.1"/>
    <property type="molecule type" value="Genomic_DNA"/>
</dbReference>
<keyword evidence="4" id="KW-1185">Reference proteome</keyword>
<dbReference type="InterPro" id="IPR013094">
    <property type="entry name" value="AB_hydrolase_3"/>
</dbReference>
<organism evidence="3 4">
    <name type="scientific">Edaphobacter modestus</name>
    <dbReference type="NCBI Taxonomy" id="388466"/>
    <lineage>
        <taxon>Bacteria</taxon>
        <taxon>Pseudomonadati</taxon>
        <taxon>Acidobacteriota</taxon>
        <taxon>Terriglobia</taxon>
        <taxon>Terriglobales</taxon>
        <taxon>Acidobacteriaceae</taxon>
        <taxon>Edaphobacter</taxon>
    </lineage>
</organism>
<dbReference type="PANTHER" id="PTHR48081">
    <property type="entry name" value="AB HYDROLASE SUPERFAMILY PROTEIN C4A8.06C"/>
    <property type="match status" value="1"/>
</dbReference>
<proteinExistence type="predicted"/>
<gene>
    <name evidence="3" type="ORF">BDD14_5036</name>
</gene>
<feature type="domain" description="Alpha/beta hydrolase fold-3" evidence="2">
    <location>
        <begin position="80"/>
        <end position="289"/>
    </location>
</feature>
<reference evidence="3 4" key="1">
    <citation type="submission" date="2019-02" db="EMBL/GenBank/DDBJ databases">
        <title>Genomic Encyclopedia of Archaeal and Bacterial Type Strains, Phase II (KMG-II): from individual species to whole genera.</title>
        <authorList>
            <person name="Goeker M."/>
        </authorList>
    </citation>
    <scope>NUCLEOTIDE SEQUENCE [LARGE SCALE GENOMIC DNA]</scope>
    <source>
        <strain evidence="3 4">DSM 18101</strain>
    </source>
</reference>
<evidence type="ECO:0000259" key="2">
    <source>
        <dbReference type="Pfam" id="PF07859"/>
    </source>
</evidence>
<dbReference type="Gene3D" id="3.40.50.1820">
    <property type="entry name" value="alpha/beta hydrolase"/>
    <property type="match status" value="1"/>
</dbReference>
<comment type="caution">
    <text evidence="3">The sequence shown here is derived from an EMBL/GenBank/DDBJ whole genome shotgun (WGS) entry which is preliminary data.</text>
</comment>
<keyword evidence="1" id="KW-0378">Hydrolase</keyword>
<dbReference type="AlphaFoldDB" id="A0A4Q7YZL5"/>
<dbReference type="Proteomes" id="UP000292958">
    <property type="component" value="Unassembled WGS sequence"/>
</dbReference>
<dbReference type="PANTHER" id="PTHR48081:SF8">
    <property type="entry name" value="ALPHA_BETA HYDROLASE FOLD-3 DOMAIN-CONTAINING PROTEIN-RELATED"/>
    <property type="match status" value="1"/>
</dbReference>
<name>A0A4Q7YZL5_9BACT</name>
<sequence length="319" mass="34861">MKKTLHPEVEELMNSVLRNDPNAGPLTVEDVRAANLTTVELLGGPGEEVAKVWNSVAETSSGPLDLRWYSPFDAQADSLILFVHGGGWVSGTLDSYDTFCRALALRTRLVASLAYSLSPETRHPQAIHEVADVIQNACTLAAEAGHTIQHLVVCGDSAGGFLIASAMHHLAASGAPLPQAALFLYPIADVSMQYDSYKTFASGYQLTAEKMQWYWAQYLGEEISSAAEQADPYLAPLRSPLLHRFPRSMVITVEFDPLRDEGIELVQQLSDAGVSVEHIEIPGQIHGFLRFRKALTDSVWGPDAVMERIGSFLNGQDRN</sequence>
<dbReference type="RefSeq" id="WP_130421894.1">
    <property type="nucleotide sequence ID" value="NZ_SHKW01000001.1"/>
</dbReference>
<protein>
    <submittedName>
        <fullName evidence="3">Acetyl esterase</fullName>
    </submittedName>
</protein>
<dbReference type="InterPro" id="IPR050300">
    <property type="entry name" value="GDXG_lipolytic_enzyme"/>
</dbReference>
<evidence type="ECO:0000313" key="3">
    <source>
        <dbReference type="EMBL" id="RZU43377.1"/>
    </source>
</evidence>